<organism evidence="1 2">
    <name type="scientific">Desulfitobacterium hafniense (strain Y51)</name>
    <dbReference type="NCBI Taxonomy" id="138119"/>
    <lineage>
        <taxon>Bacteria</taxon>
        <taxon>Bacillati</taxon>
        <taxon>Bacillota</taxon>
        <taxon>Clostridia</taxon>
        <taxon>Eubacteriales</taxon>
        <taxon>Desulfitobacteriaceae</taxon>
        <taxon>Desulfitobacterium</taxon>
    </lineage>
</organism>
<accession>Q24ZE7</accession>
<sequence length="291" mass="33710">MLLVIKGTSTFWDPESLRKTDRALGDMLLSVFHTLKNERYIENQQRREQGLPELEIIRIEGLINSYVNALSNEIHSLAIIIDTINFITQHKKDEELKQKHDLFIANLVENYYRNLRSIFDFISVIYRVVLEDKFVNNVPSGDSFNETLKFIKKGKAEGIIPRKIIDLFLVYEDVFLNVKKVRDYIVHKGKELTIYSDKDEYYFTLKIGQYPGECVLDNILNIEKDIFPLLPYLSKLTNQTLEFLSDLGVAIFEELSLKRDNSFSINLSALEGVCIPGFIRFLALTNEDIVG</sequence>
<protein>
    <recommendedName>
        <fullName evidence="3">Cthe-2314-like HEPN domain-containing protein</fullName>
    </recommendedName>
</protein>
<evidence type="ECO:0000313" key="1">
    <source>
        <dbReference type="EMBL" id="BAE82595.1"/>
    </source>
</evidence>
<dbReference type="AlphaFoldDB" id="Q24ZE7"/>
<dbReference type="RefSeq" id="WP_011459329.1">
    <property type="nucleotide sequence ID" value="NC_007907.1"/>
</dbReference>
<proteinExistence type="predicted"/>
<dbReference type="EMBL" id="AP008230">
    <property type="protein sequence ID" value="BAE82595.1"/>
    <property type="molecule type" value="Genomic_DNA"/>
</dbReference>
<name>Q24ZE7_DESHY</name>
<dbReference type="HOGENOM" id="CLU_992679_0_0_9"/>
<reference evidence="1 2" key="1">
    <citation type="journal article" date="2006" name="J. Bacteriol.">
        <title>Complete genome sequence of the dehalorespiring bacterium Desulfitobacterium hafniense Y51 and comparison with Dehalococcoides ethenogenes 195.</title>
        <authorList>
            <person name="Nonaka H."/>
            <person name="Keresztes G."/>
            <person name="Shinoda Y."/>
            <person name="Ikenaga Y."/>
            <person name="Abe M."/>
            <person name="Naito K."/>
            <person name="Inatomi K."/>
            <person name="Furukawa K."/>
            <person name="Inui M."/>
            <person name="Yukawa H."/>
        </authorList>
    </citation>
    <scope>NUCLEOTIDE SEQUENCE [LARGE SCALE GENOMIC DNA]</scope>
    <source>
        <strain evidence="1 2">Y51</strain>
    </source>
</reference>
<keyword evidence="2" id="KW-1185">Reference proteome</keyword>
<dbReference type="KEGG" id="dsy:DSY0806"/>
<gene>
    <name evidence="1" type="ordered locus">DSY0806</name>
</gene>
<evidence type="ECO:0000313" key="2">
    <source>
        <dbReference type="Proteomes" id="UP000001946"/>
    </source>
</evidence>
<evidence type="ECO:0008006" key="3">
    <source>
        <dbReference type="Google" id="ProtNLM"/>
    </source>
</evidence>
<dbReference type="Proteomes" id="UP000001946">
    <property type="component" value="Chromosome"/>
</dbReference>